<gene>
    <name evidence="1" type="ORF">RDB_LOCUS159680</name>
</gene>
<comment type="caution">
    <text evidence="1">The sequence shown here is derived from an EMBL/GenBank/DDBJ whole genome shotgun (WGS) entry which is preliminary data.</text>
</comment>
<accession>A0A8H3E9Z5</accession>
<dbReference type="EMBL" id="CAJNJQ010005016">
    <property type="protein sequence ID" value="CAE7215911.1"/>
    <property type="molecule type" value="Genomic_DNA"/>
</dbReference>
<protein>
    <submittedName>
        <fullName evidence="1">Uncharacterized protein</fullName>
    </submittedName>
</protein>
<dbReference type="AlphaFoldDB" id="A0A8H3E9Z5"/>
<reference evidence="1" key="1">
    <citation type="submission" date="2021-01" db="EMBL/GenBank/DDBJ databases">
        <authorList>
            <person name="Kaushik A."/>
        </authorList>
    </citation>
    <scope>NUCLEOTIDE SEQUENCE</scope>
    <source>
        <strain evidence="1">AG5</strain>
    </source>
</reference>
<proteinExistence type="predicted"/>
<name>A0A8H3E9Z5_9AGAM</name>
<dbReference type="Proteomes" id="UP000663827">
    <property type="component" value="Unassembled WGS sequence"/>
</dbReference>
<evidence type="ECO:0000313" key="2">
    <source>
        <dbReference type="Proteomes" id="UP000663827"/>
    </source>
</evidence>
<sequence length="172" mass="19046">MYNRQALDGWAGSHLLTCSDYDLARLTATSCPTKSSCIKITMSSQTHVSGSVPSERTVLPSRKFTGVRGPISSPMGSILSTSVIDEHSIIDKQIDFQKHRYNQQARIIEENAAHEVTLATEFATELCMLYPEDTQDFQACLAAETADIHARAAAQLQAQAHKLRVRINEIHM</sequence>
<organism evidence="1 2">
    <name type="scientific">Rhizoctonia solani</name>
    <dbReference type="NCBI Taxonomy" id="456999"/>
    <lineage>
        <taxon>Eukaryota</taxon>
        <taxon>Fungi</taxon>
        <taxon>Dikarya</taxon>
        <taxon>Basidiomycota</taxon>
        <taxon>Agaricomycotina</taxon>
        <taxon>Agaricomycetes</taxon>
        <taxon>Cantharellales</taxon>
        <taxon>Ceratobasidiaceae</taxon>
        <taxon>Rhizoctonia</taxon>
    </lineage>
</organism>
<evidence type="ECO:0000313" key="1">
    <source>
        <dbReference type="EMBL" id="CAE7215911.1"/>
    </source>
</evidence>